<protein>
    <submittedName>
        <fullName evidence="1">DUF6086 family protein</fullName>
    </submittedName>
</protein>
<accession>A0ABW7RGJ3</accession>
<proteinExistence type="predicted"/>
<comment type="caution">
    <text evidence="1">The sequence shown here is derived from an EMBL/GenBank/DDBJ whole genome shotgun (WGS) entry which is preliminary data.</text>
</comment>
<sequence>MSYIFDVEDDTVWSPSNRVGELYVGMLNAAAGTLRLPTGLSPDTGDMYEIDIAKFGPLVKEMLATRAHSSHQYLWILMDGVLPISITILERAGSEIVADTEEEQRYLTTVHGMKLPMQK</sequence>
<dbReference type="RefSeq" id="WP_094790922.1">
    <property type="nucleotide sequence ID" value="NZ_JBEZAY010000093.1"/>
</dbReference>
<dbReference type="Proteomes" id="UP001610990">
    <property type="component" value="Unassembled WGS sequence"/>
</dbReference>
<gene>
    <name evidence="1" type="ORF">ACH4GP_19175</name>
</gene>
<evidence type="ECO:0000313" key="2">
    <source>
        <dbReference type="Proteomes" id="UP001610990"/>
    </source>
</evidence>
<name>A0ABW7RGJ3_9ACTN</name>
<evidence type="ECO:0000313" key="1">
    <source>
        <dbReference type="EMBL" id="MFH8586499.1"/>
    </source>
</evidence>
<dbReference type="EMBL" id="JBIRGH010000010">
    <property type="protein sequence ID" value="MFH8586499.1"/>
    <property type="molecule type" value="Genomic_DNA"/>
</dbReference>
<keyword evidence="2" id="KW-1185">Reference proteome</keyword>
<dbReference type="InterPro" id="IPR045732">
    <property type="entry name" value="DUF6086"/>
</dbReference>
<reference evidence="1 2" key="1">
    <citation type="submission" date="2024-10" db="EMBL/GenBank/DDBJ databases">
        <title>The Natural Products Discovery Center: Release of the First 8490 Sequenced Strains for Exploring Actinobacteria Biosynthetic Diversity.</title>
        <authorList>
            <person name="Kalkreuter E."/>
            <person name="Kautsar S.A."/>
            <person name="Yang D."/>
            <person name="Bader C.D."/>
            <person name="Teijaro C.N."/>
            <person name="Fluegel L."/>
            <person name="Davis C.M."/>
            <person name="Simpson J.R."/>
            <person name="Lauterbach L."/>
            <person name="Steele A.D."/>
            <person name="Gui C."/>
            <person name="Meng S."/>
            <person name="Li G."/>
            <person name="Viehrig K."/>
            <person name="Ye F."/>
            <person name="Su P."/>
            <person name="Kiefer A.F."/>
            <person name="Nichols A."/>
            <person name="Cepeda A.J."/>
            <person name="Yan W."/>
            <person name="Fan B."/>
            <person name="Jiang Y."/>
            <person name="Adhikari A."/>
            <person name="Zheng C.-J."/>
            <person name="Schuster L."/>
            <person name="Cowan T.M."/>
            <person name="Smanski M.J."/>
            <person name="Chevrette M.G."/>
            <person name="De Carvalho L.P.S."/>
            <person name="Shen B."/>
        </authorList>
    </citation>
    <scope>NUCLEOTIDE SEQUENCE [LARGE SCALE GENOMIC DNA]</scope>
    <source>
        <strain evidence="1 2">NPDC018013</strain>
    </source>
</reference>
<dbReference type="Pfam" id="PF19564">
    <property type="entry name" value="DUF6086"/>
    <property type="match status" value="1"/>
</dbReference>
<organism evidence="1 2">
    <name type="scientific">Streptomyces celluloflavus</name>
    <dbReference type="NCBI Taxonomy" id="58344"/>
    <lineage>
        <taxon>Bacteria</taxon>
        <taxon>Bacillati</taxon>
        <taxon>Actinomycetota</taxon>
        <taxon>Actinomycetes</taxon>
        <taxon>Kitasatosporales</taxon>
        <taxon>Streptomycetaceae</taxon>
        <taxon>Streptomyces</taxon>
    </lineage>
</organism>